<dbReference type="PANTHER" id="PTHR19303">
    <property type="entry name" value="TRANSPOSON"/>
    <property type="match status" value="1"/>
</dbReference>
<evidence type="ECO:0000313" key="2">
    <source>
        <dbReference type="EMBL" id="GBM01191.1"/>
    </source>
</evidence>
<feature type="domain" description="DDE-1" evidence="1">
    <location>
        <begin position="3"/>
        <end position="101"/>
    </location>
</feature>
<dbReference type="InterPro" id="IPR050863">
    <property type="entry name" value="CenT-Element_Derived"/>
</dbReference>
<reference evidence="2 3" key="1">
    <citation type="journal article" date="2019" name="Sci. Rep.">
        <title>Orb-weaving spider Araneus ventricosus genome elucidates the spidroin gene catalogue.</title>
        <authorList>
            <person name="Kono N."/>
            <person name="Nakamura H."/>
            <person name="Ohtoshi R."/>
            <person name="Moran D.A.P."/>
            <person name="Shinohara A."/>
            <person name="Yoshida Y."/>
            <person name="Fujiwara M."/>
            <person name="Mori M."/>
            <person name="Tomita M."/>
            <person name="Arakawa K."/>
        </authorList>
    </citation>
    <scope>NUCLEOTIDE SEQUENCE [LARGE SCALE GENOMIC DNA]</scope>
</reference>
<gene>
    <name evidence="2" type="primary">TIGD6_253</name>
    <name evidence="2" type="ORF">AVEN_253600_1</name>
</gene>
<dbReference type="Pfam" id="PF03184">
    <property type="entry name" value="DDE_1"/>
    <property type="match status" value="1"/>
</dbReference>
<dbReference type="GO" id="GO:0005634">
    <property type="term" value="C:nucleus"/>
    <property type="evidence" value="ECO:0007669"/>
    <property type="project" value="TreeGrafter"/>
</dbReference>
<dbReference type="PANTHER" id="PTHR19303:SF73">
    <property type="entry name" value="PROTEIN PDC2"/>
    <property type="match status" value="1"/>
</dbReference>
<name>A0A4Y2C9U2_ARAVE</name>
<evidence type="ECO:0000313" key="3">
    <source>
        <dbReference type="Proteomes" id="UP000499080"/>
    </source>
</evidence>
<evidence type="ECO:0000259" key="1">
    <source>
        <dbReference type="Pfam" id="PF03184"/>
    </source>
</evidence>
<proteinExistence type="predicted"/>
<dbReference type="Proteomes" id="UP000499080">
    <property type="component" value="Unassembled WGS sequence"/>
</dbReference>
<dbReference type="OrthoDB" id="6436717at2759"/>
<dbReference type="InterPro" id="IPR004875">
    <property type="entry name" value="DDE_SF_endonuclease_dom"/>
</dbReference>
<keyword evidence="3" id="KW-1185">Reference proteome</keyword>
<protein>
    <submittedName>
        <fullName evidence="2">Tigger transposable element-derived protein 6</fullName>
    </submittedName>
</protein>
<sequence length="244" mass="28736">MCKEKRKIVLFIDNCMAHSLIPEMNAVKVFFFPPNTSSKLQPLDQGIIRSFRVFYRKERVKKFVDSIDKKQKMKPYNMLDCMRMGNKAWMSVTQKTIKSCFEKAGFSSVESESDEEQQLHTETQKCEEWEKISKILNLSTKTTFEKFTVFDSEVQVCGLMMRPFLKQFLHSRVMRNKEVDVPAEPNITVAQAKDAVHILRSFMECSENVEKEDFAAIFRIENLAEKQFEKRCRQVTVLDFFKKF</sequence>
<organism evidence="2 3">
    <name type="scientific">Araneus ventricosus</name>
    <name type="common">Orbweaver spider</name>
    <name type="synonym">Epeira ventricosa</name>
    <dbReference type="NCBI Taxonomy" id="182803"/>
    <lineage>
        <taxon>Eukaryota</taxon>
        <taxon>Metazoa</taxon>
        <taxon>Ecdysozoa</taxon>
        <taxon>Arthropoda</taxon>
        <taxon>Chelicerata</taxon>
        <taxon>Arachnida</taxon>
        <taxon>Araneae</taxon>
        <taxon>Araneomorphae</taxon>
        <taxon>Entelegynae</taxon>
        <taxon>Araneoidea</taxon>
        <taxon>Araneidae</taxon>
        <taxon>Araneus</taxon>
    </lineage>
</organism>
<accession>A0A4Y2C9U2</accession>
<dbReference type="EMBL" id="BGPR01000166">
    <property type="protein sequence ID" value="GBM01191.1"/>
    <property type="molecule type" value="Genomic_DNA"/>
</dbReference>
<dbReference type="GO" id="GO:0003677">
    <property type="term" value="F:DNA binding"/>
    <property type="evidence" value="ECO:0007669"/>
    <property type="project" value="TreeGrafter"/>
</dbReference>
<comment type="caution">
    <text evidence="2">The sequence shown here is derived from an EMBL/GenBank/DDBJ whole genome shotgun (WGS) entry which is preliminary data.</text>
</comment>
<dbReference type="AlphaFoldDB" id="A0A4Y2C9U2"/>